<reference evidence="3 4" key="1">
    <citation type="submission" date="2019-02" db="EMBL/GenBank/DDBJ databases">
        <title>Deep-cultivation of Planctomycetes and their phenomic and genomic characterization uncovers novel biology.</title>
        <authorList>
            <person name="Wiegand S."/>
            <person name="Jogler M."/>
            <person name="Boedeker C."/>
            <person name="Pinto D."/>
            <person name="Vollmers J."/>
            <person name="Rivas-Marin E."/>
            <person name="Kohn T."/>
            <person name="Peeters S.H."/>
            <person name="Heuer A."/>
            <person name="Rast P."/>
            <person name="Oberbeckmann S."/>
            <person name="Bunk B."/>
            <person name="Jeske O."/>
            <person name="Meyerdierks A."/>
            <person name="Storesund J.E."/>
            <person name="Kallscheuer N."/>
            <person name="Luecker S."/>
            <person name="Lage O.M."/>
            <person name="Pohl T."/>
            <person name="Merkel B.J."/>
            <person name="Hornburger P."/>
            <person name="Mueller R.-W."/>
            <person name="Bruemmer F."/>
            <person name="Labrenz M."/>
            <person name="Spormann A.M."/>
            <person name="Op den Camp H."/>
            <person name="Overmann J."/>
            <person name="Amann R."/>
            <person name="Jetten M.S.M."/>
            <person name="Mascher T."/>
            <person name="Medema M.H."/>
            <person name="Devos D.P."/>
            <person name="Kaster A.-K."/>
            <person name="Ovreas L."/>
            <person name="Rohde M."/>
            <person name="Galperin M.Y."/>
            <person name="Jogler C."/>
        </authorList>
    </citation>
    <scope>NUCLEOTIDE SEQUENCE [LARGE SCALE GENOMIC DNA]</scope>
    <source>
        <strain evidence="3 4">ETA_A8</strain>
    </source>
</reference>
<gene>
    <name evidence="3" type="ORF">ETAA8_12380</name>
</gene>
<dbReference type="InterPro" id="IPR002372">
    <property type="entry name" value="PQQ_rpt_dom"/>
</dbReference>
<dbReference type="InterPro" id="IPR015943">
    <property type="entry name" value="WD40/YVTN_repeat-like_dom_sf"/>
</dbReference>
<dbReference type="Gene3D" id="2.130.10.10">
    <property type="entry name" value="YVTN repeat-like/Quinoprotein amine dehydrogenase"/>
    <property type="match status" value="1"/>
</dbReference>
<dbReference type="PANTHER" id="PTHR34512">
    <property type="entry name" value="CELL SURFACE PROTEIN"/>
    <property type="match status" value="1"/>
</dbReference>
<organism evidence="3 4">
    <name type="scientific">Anatilimnocola aggregata</name>
    <dbReference type="NCBI Taxonomy" id="2528021"/>
    <lineage>
        <taxon>Bacteria</taxon>
        <taxon>Pseudomonadati</taxon>
        <taxon>Planctomycetota</taxon>
        <taxon>Planctomycetia</taxon>
        <taxon>Pirellulales</taxon>
        <taxon>Pirellulaceae</taxon>
        <taxon>Anatilimnocola</taxon>
    </lineage>
</organism>
<sequence length="424" mass="45947" precursor="true">MIRWYLLALVGCLLTPLALLQAEDWPQFRGINGDGISLEKNLPSEWGAEVDGKQQNVAWKLEIAGKGWSSPSYSRGKVYLTTAAPKEGAEPDSNDLSLRALCIDAKSGKVVWDHEIFVQDGKTSPKIHNKNSHASPTPLVDSNRLFVHFGHQGTACLDLEGKVLWSTRELSYAPVHGNGCSPILVDGGLIFSCDGGKTPFVAALEADTGKVKWKFNRTGESGKKFAFCTPTVISVNGKQQIVSVGAGVVNSLDPATGESIWHVKHEGYSVIPKPIFGHGLVYISTSYDSAQVMAIRPDGTGDVTDTHVEWTLKKGAPHTPSLLLLGNDLYMVADKGVATCVNALTGETYWQERIGGNYSSSLLYADDKIYIQSEEGKALVLKPGTTFEKPIETGFNGERTLASYGAGDGALFIRTEKNLYRVQK</sequence>
<evidence type="ECO:0000259" key="2">
    <source>
        <dbReference type="Pfam" id="PF13360"/>
    </source>
</evidence>
<dbReference type="Pfam" id="PF13360">
    <property type="entry name" value="PQQ_2"/>
    <property type="match status" value="1"/>
</dbReference>
<dbReference type="AlphaFoldDB" id="A0A517Y7E4"/>
<dbReference type="PANTHER" id="PTHR34512:SF30">
    <property type="entry name" value="OUTER MEMBRANE PROTEIN ASSEMBLY FACTOR BAMB"/>
    <property type="match status" value="1"/>
</dbReference>
<name>A0A517Y7E4_9BACT</name>
<feature type="signal peptide" evidence="1">
    <location>
        <begin position="1"/>
        <end position="21"/>
    </location>
</feature>
<dbReference type="OrthoDB" id="244732at2"/>
<dbReference type="KEGG" id="aagg:ETAA8_12380"/>
<dbReference type="Gene3D" id="2.40.10.480">
    <property type="match status" value="1"/>
</dbReference>
<dbReference type="InterPro" id="IPR011047">
    <property type="entry name" value="Quinoprotein_ADH-like_sf"/>
</dbReference>
<evidence type="ECO:0000256" key="1">
    <source>
        <dbReference type="SAM" id="SignalP"/>
    </source>
</evidence>
<evidence type="ECO:0000313" key="4">
    <source>
        <dbReference type="Proteomes" id="UP000315017"/>
    </source>
</evidence>
<keyword evidence="4" id="KW-1185">Reference proteome</keyword>
<keyword evidence="1" id="KW-0732">Signal</keyword>
<protein>
    <submittedName>
        <fullName evidence="3">Outer membrane biogenesis protein BamB</fullName>
    </submittedName>
</protein>
<accession>A0A517Y7E4</accession>
<dbReference type="RefSeq" id="WP_145086290.1">
    <property type="nucleotide sequence ID" value="NZ_CP036274.1"/>
</dbReference>
<proteinExistence type="predicted"/>
<dbReference type="SUPFAM" id="SSF50998">
    <property type="entry name" value="Quinoprotein alcohol dehydrogenase-like"/>
    <property type="match status" value="1"/>
</dbReference>
<evidence type="ECO:0000313" key="3">
    <source>
        <dbReference type="EMBL" id="QDU26164.1"/>
    </source>
</evidence>
<dbReference type="Proteomes" id="UP000315017">
    <property type="component" value="Chromosome"/>
</dbReference>
<feature type="domain" description="Pyrrolo-quinoline quinone repeat" evidence="2">
    <location>
        <begin position="102"/>
        <end position="351"/>
    </location>
</feature>
<dbReference type="EMBL" id="CP036274">
    <property type="protein sequence ID" value="QDU26164.1"/>
    <property type="molecule type" value="Genomic_DNA"/>
</dbReference>
<feature type="chain" id="PRO_5022195968" evidence="1">
    <location>
        <begin position="22"/>
        <end position="424"/>
    </location>
</feature>